<dbReference type="InterPro" id="IPR036217">
    <property type="entry name" value="MethylDNA_cys_MeTrfase_DNAb"/>
</dbReference>
<gene>
    <name evidence="12" type="ORF">HNR05_002486</name>
</gene>
<dbReference type="AlphaFoldDB" id="A0A7Z0EGA4"/>
<feature type="active site" description="Nucleophile; methyl group acceptor" evidence="9">
    <location>
        <position position="182"/>
    </location>
</feature>
<comment type="caution">
    <text evidence="12">The sequence shown here is derived from an EMBL/GenBank/DDBJ whole genome shotgun (WGS) entry which is preliminary data.</text>
</comment>
<name>A0A7Z0EGA4_9MICO</name>
<dbReference type="NCBIfam" id="TIGR00589">
    <property type="entry name" value="ogt"/>
    <property type="match status" value="1"/>
</dbReference>
<dbReference type="PANTHER" id="PTHR10815">
    <property type="entry name" value="METHYLATED-DNA--PROTEIN-CYSTEINE METHYLTRANSFERASE"/>
    <property type="match status" value="1"/>
</dbReference>
<dbReference type="InterPro" id="IPR036631">
    <property type="entry name" value="MGMT_N_sf"/>
</dbReference>
<dbReference type="SUPFAM" id="SSF46767">
    <property type="entry name" value="Methylated DNA-protein cysteine methyltransferase, C-terminal domain"/>
    <property type="match status" value="1"/>
</dbReference>
<dbReference type="HAMAP" id="MF_00772">
    <property type="entry name" value="OGT"/>
    <property type="match status" value="1"/>
</dbReference>
<keyword evidence="13" id="KW-1185">Reference proteome</keyword>
<dbReference type="FunFam" id="1.10.10.10:FF:000214">
    <property type="entry name" value="Methylated-DNA--protein-cysteine methyltransferase"/>
    <property type="match status" value="1"/>
</dbReference>
<comment type="subcellular location">
    <subcellularLocation>
        <location evidence="9">Cytoplasm</location>
    </subcellularLocation>
</comment>
<comment type="miscellaneous">
    <text evidence="9">This enzyme catalyzes only one turnover and therefore is not strictly catalytic. According to one definition, an enzyme is a biocatalyst that acts repeatedly and over many reaction cycles.</text>
</comment>
<keyword evidence="6 9" id="KW-0227">DNA damage</keyword>
<comment type="catalytic activity">
    <reaction evidence="8 9">
        <text>a 6-O-methyl-2'-deoxyguanosine in DNA + L-cysteinyl-[protein] = S-methyl-L-cysteinyl-[protein] + a 2'-deoxyguanosine in DNA</text>
        <dbReference type="Rhea" id="RHEA:24000"/>
        <dbReference type="Rhea" id="RHEA-COMP:10131"/>
        <dbReference type="Rhea" id="RHEA-COMP:10132"/>
        <dbReference type="Rhea" id="RHEA-COMP:11367"/>
        <dbReference type="Rhea" id="RHEA-COMP:11368"/>
        <dbReference type="ChEBI" id="CHEBI:29950"/>
        <dbReference type="ChEBI" id="CHEBI:82612"/>
        <dbReference type="ChEBI" id="CHEBI:85445"/>
        <dbReference type="ChEBI" id="CHEBI:85448"/>
        <dbReference type="EC" id="2.1.1.63"/>
    </reaction>
</comment>
<sequence>MTTAPTPHLGGTHDLTDLLAPTRDVDPADLDRLHAALEAAAASGGDLDVAYRTLDTPIGLLLLAATEQGLVRIAFERENHDAVLDRLAALVSPRILHAPRRLDAAARELDEYFAGARHAFDLELDHRLSTGFRLSVLAHLPHIAYGRTESYAQVALAAGSPRAMRAVGTACATNPLPLVVPCHRVVRSDGSYGGYLGGTEAKHLLLSLEAAGVARVRAAPNAVLEVADAASAASDPASAASAAASAAAAAAASGTSDFADAVRPEPR</sequence>
<evidence type="ECO:0000256" key="8">
    <source>
        <dbReference type="ARBA" id="ARBA00049348"/>
    </source>
</evidence>
<dbReference type="GO" id="GO:0003908">
    <property type="term" value="F:methylated-DNA-[protein]-cysteine S-methyltransferase activity"/>
    <property type="evidence" value="ECO:0007669"/>
    <property type="project" value="UniProtKB-UniRule"/>
</dbReference>
<organism evidence="12 13">
    <name type="scientific">Glaciibacter psychrotolerans</name>
    <dbReference type="NCBI Taxonomy" id="670054"/>
    <lineage>
        <taxon>Bacteria</taxon>
        <taxon>Bacillati</taxon>
        <taxon>Actinomycetota</taxon>
        <taxon>Actinomycetes</taxon>
        <taxon>Micrococcales</taxon>
        <taxon>Microbacteriaceae</taxon>
        <taxon>Glaciibacter</taxon>
    </lineage>
</organism>
<dbReference type="Gene3D" id="3.30.160.70">
    <property type="entry name" value="Methylated DNA-protein cysteine methyltransferase domain"/>
    <property type="match status" value="1"/>
</dbReference>
<accession>A0A7Z0EGA4</accession>
<dbReference type="GO" id="GO:0032259">
    <property type="term" value="P:methylation"/>
    <property type="evidence" value="ECO:0007669"/>
    <property type="project" value="UniProtKB-KW"/>
</dbReference>
<keyword evidence="7 9" id="KW-0234">DNA repair</keyword>
<dbReference type="PROSITE" id="PS00374">
    <property type="entry name" value="MGMT"/>
    <property type="match status" value="1"/>
</dbReference>
<dbReference type="CDD" id="cd06445">
    <property type="entry name" value="ATase"/>
    <property type="match status" value="1"/>
</dbReference>
<feature type="domain" description="Methylated-DNA-[protein]-cysteine S-methyltransferase DNA binding" evidence="10">
    <location>
        <begin position="132"/>
        <end position="210"/>
    </location>
</feature>
<dbReference type="EMBL" id="JACCFM010000001">
    <property type="protein sequence ID" value="NYJ20695.1"/>
    <property type="molecule type" value="Genomic_DNA"/>
</dbReference>
<proteinExistence type="inferred from homology"/>
<evidence type="ECO:0000313" key="13">
    <source>
        <dbReference type="Proteomes" id="UP000537260"/>
    </source>
</evidence>
<keyword evidence="3 9" id="KW-0963">Cytoplasm</keyword>
<evidence type="ECO:0000256" key="2">
    <source>
        <dbReference type="ARBA" id="ARBA00008711"/>
    </source>
</evidence>
<dbReference type="PANTHER" id="PTHR10815:SF13">
    <property type="entry name" value="METHYLATED-DNA--PROTEIN-CYSTEINE METHYLTRANSFERASE"/>
    <property type="match status" value="1"/>
</dbReference>
<dbReference type="InterPro" id="IPR001497">
    <property type="entry name" value="MethylDNA_cys_MeTrfase_AS"/>
</dbReference>
<evidence type="ECO:0000256" key="6">
    <source>
        <dbReference type="ARBA" id="ARBA00022763"/>
    </source>
</evidence>
<evidence type="ECO:0000256" key="3">
    <source>
        <dbReference type="ARBA" id="ARBA00022490"/>
    </source>
</evidence>
<comment type="function">
    <text evidence="9">Involved in the cellular defense against the biological effects of O6-methylguanine (O6-MeG) and O4-methylthymine (O4-MeT) in DNA. Repairs the methylated nucleobase in DNA by stoichiometrically transferring the methyl group to a cysteine residue in the enzyme. This is a suicide reaction: the enzyme is irreversibly inactivated.</text>
</comment>
<evidence type="ECO:0000256" key="5">
    <source>
        <dbReference type="ARBA" id="ARBA00022679"/>
    </source>
</evidence>
<evidence type="ECO:0000259" key="10">
    <source>
        <dbReference type="Pfam" id="PF01035"/>
    </source>
</evidence>
<reference evidence="12 13" key="1">
    <citation type="submission" date="2020-07" db="EMBL/GenBank/DDBJ databases">
        <title>Sequencing the genomes of 1000 actinobacteria strains.</title>
        <authorList>
            <person name="Klenk H.-P."/>
        </authorList>
    </citation>
    <scope>NUCLEOTIDE SEQUENCE [LARGE SCALE GENOMIC DNA]</scope>
    <source>
        <strain evidence="12 13">LI1</strain>
    </source>
</reference>
<dbReference type="Pfam" id="PF02870">
    <property type="entry name" value="Methyltransf_1N"/>
    <property type="match status" value="1"/>
</dbReference>
<evidence type="ECO:0000256" key="1">
    <source>
        <dbReference type="ARBA" id="ARBA00001286"/>
    </source>
</evidence>
<dbReference type="InterPro" id="IPR008332">
    <property type="entry name" value="MethylG_MeTrfase_N"/>
</dbReference>
<evidence type="ECO:0000259" key="11">
    <source>
        <dbReference type="Pfam" id="PF02870"/>
    </source>
</evidence>
<dbReference type="InterPro" id="IPR014048">
    <property type="entry name" value="MethylDNA_cys_MeTrfase_DNA-bd"/>
</dbReference>
<comment type="similarity">
    <text evidence="2 9">Belongs to the MGMT family.</text>
</comment>
<feature type="domain" description="Methylguanine DNA methyltransferase ribonuclease-like" evidence="11">
    <location>
        <begin position="50"/>
        <end position="125"/>
    </location>
</feature>
<keyword evidence="5 9" id="KW-0808">Transferase</keyword>
<dbReference type="Proteomes" id="UP000537260">
    <property type="component" value="Unassembled WGS sequence"/>
</dbReference>
<evidence type="ECO:0000256" key="7">
    <source>
        <dbReference type="ARBA" id="ARBA00023204"/>
    </source>
</evidence>
<evidence type="ECO:0000256" key="9">
    <source>
        <dbReference type="HAMAP-Rule" id="MF_00772"/>
    </source>
</evidence>
<dbReference type="InterPro" id="IPR023546">
    <property type="entry name" value="MGMT"/>
</dbReference>
<dbReference type="Gene3D" id="1.10.10.10">
    <property type="entry name" value="Winged helix-like DNA-binding domain superfamily/Winged helix DNA-binding domain"/>
    <property type="match status" value="1"/>
</dbReference>
<dbReference type="GO" id="GO:0005737">
    <property type="term" value="C:cytoplasm"/>
    <property type="evidence" value="ECO:0007669"/>
    <property type="project" value="UniProtKB-SubCell"/>
</dbReference>
<dbReference type="Pfam" id="PF01035">
    <property type="entry name" value="DNA_binding_1"/>
    <property type="match status" value="1"/>
</dbReference>
<dbReference type="SUPFAM" id="SSF53155">
    <property type="entry name" value="Methylated DNA-protein cysteine methyltransferase domain"/>
    <property type="match status" value="1"/>
</dbReference>
<dbReference type="EC" id="2.1.1.63" evidence="9"/>
<comment type="catalytic activity">
    <reaction evidence="1 9">
        <text>a 4-O-methyl-thymidine in DNA + L-cysteinyl-[protein] = a thymidine in DNA + S-methyl-L-cysteinyl-[protein]</text>
        <dbReference type="Rhea" id="RHEA:53428"/>
        <dbReference type="Rhea" id="RHEA-COMP:10131"/>
        <dbReference type="Rhea" id="RHEA-COMP:10132"/>
        <dbReference type="Rhea" id="RHEA-COMP:13555"/>
        <dbReference type="Rhea" id="RHEA-COMP:13556"/>
        <dbReference type="ChEBI" id="CHEBI:29950"/>
        <dbReference type="ChEBI" id="CHEBI:82612"/>
        <dbReference type="ChEBI" id="CHEBI:137386"/>
        <dbReference type="ChEBI" id="CHEBI:137387"/>
        <dbReference type="EC" id="2.1.1.63"/>
    </reaction>
</comment>
<dbReference type="InterPro" id="IPR036388">
    <property type="entry name" value="WH-like_DNA-bd_sf"/>
</dbReference>
<protein>
    <recommendedName>
        <fullName evidence="9">Methylated-DNA--protein-cysteine methyltransferase</fullName>
        <ecNumber evidence="9">2.1.1.63</ecNumber>
    </recommendedName>
    <alternativeName>
        <fullName evidence="9">6-O-methylguanine-DNA methyltransferase</fullName>
        <shortName evidence="9">MGMT</shortName>
    </alternativeName>
    <alternativeName>
        <fullName evidence="9">O-6-methylguanine-DNA-alkyltransferase</fullName>
    </alternativeName>
</protein>
<evidence type="ECO:0000313" key="12">
    <source>
        <dbReference type="EMBL" id="NYJ20695.1"/>
    </source>
</evidence>
<keyword evidence="4 9" id="KW-0489">Methyltransferase</keyword>
<evidence type="ECO:0000256" key="4">
    <source>
        <dbReference type="ARBA" id="ARBA00022603"/>
    </source>
</evidence>
<dbReference type="GO" id="GO:0006307">
    <property type="term" value="P:DNA alkylation repair"/>
    <property type="evidence" value="ECO:0007669"/>
    <property type="project" value="UniProtKB-UniRule"/>
</dbReference>